<name>A0AAV2TQ25_CALDB</name>
<dbReference type="Gene3D" id="2.130.10.10">
    <property type="entry name" value="YVTN repeat-like/Quinoprotein amine dehydrogenase"/>
    <property type="match status" value="1"/>
</dbReference>
<feature type="region of interest" description="Disordered" evidence="1">
    <location>
        <begin position="527"/>
        <end position="549"/>
    </location>
</feature>
<keyword evidence="3" id="KW-0732">Signal</keyword>
<feature type="transmembrane region" description="Helical" evidence="2">
    <location>
        <begin position="767"/>
        <end position="790"/>
    </location>
</feature>
<dbReference type="EMBL" id="CAXLJL010000490">
    <property type="protein sequence ID" value="CAL5138483.1"/>
    <property type="molecule type" value="Genomic_DNA"/>
</dbReference>
<evidence type="ECO:0000256" key="3">
    <source>
        <dbReference type="SAM" id="SignalP"/>
    </source>
</evidence>
<reference evidence="4" key="1">
    <citation type="submission" date="2024-06" db="EMBL/GenBank/DDBJ databases">
        <authorList>
            <person name="Liu X."/>
            <person name="Lenzi L."/>
            <person name="Haldenby T S."/>
            <person name="Uol C."/>
        </authorList>
    </citation>
    <scope>NUCLEOTIDE SEQUENCE</scope>
</reference>
<feature type="compositionally biased region" description="Polar residues" evidence="1">
    <location>
        <begin position="352"/>
        <end position="361"/>
    </location>
</feature>
<evidence type="ECO:0000256" key="1">
    <source>
        <dbReference type="SAM" id="MobiDB-lite"/>
    </source>
</evidence>
<dbReference type="InterPro" id="IPR027231">
    <property type="entry name" value="Semaphorin"/>
</dbReference>
<organism evidence="4 5">
    <name type="scientific">Calicophoron daubneyi</name>
    <name type="common">Rumen fluke</name>
    <name type="synonym">Paramphistomum daubneyi</name>
    <dbReference type="NCBI Taxonomy" id="300641"/>
    <lineage>
        <taxon>Eukaryota</taxon>
        <taxon>Metazoa</taxon>
        <taxon>Spiralia</taxon>
        <taxon>Lophotrochozoa</taxon>
        <taxon>Platyhelminthes</taxon>
        <taxon>Trematoda</taxon>
        <taxon>Digenea</taxon>
        <taxon>Plagiorchiida</taxon>
        <taxon>Pronocephalata</taxon>
        <taxon>Paramphistomoidea</taxon>
        <taxon>Paramphistomidae</taxon>
        <taxon>Calicophoron</taxon>
    </lineage>
</organism>
<comment type="caution">
    <text evidence="4">The sequence shown here is derived from an EMBL/GenBank/DDBJ whole genome shotgun (WGS) entry which is preliminary data.</text>
</comment>
<dbReference type="PANTHER" id="PTHR11036:SF127">
    <property type="entry name" value="SEMAPHORIN-1A"/>
    <property type="match status" value="1"/>
</dbReference>
<dbReference type="GO" id="GO:0030335">
    <property type="term" value="P:positive regulation of cell migration"/>
    <property type="evidence" value="ECO:0007669"/>
    <property type="project" value="TreeGrafter"/>
</dbReference>
<dbReference type="GO" id="GO:0007411">
    <property type="term" value="P:axon guidance"/>
    <property type="evidence" value="ECO:0007669"/>
    <property type="project" value="TreeGrafter"/>
</dbReference>
<evidence type="ECO:0000313" key="5">
    <source>
        <dbReference type="Proteomes" id="UP001497525"/>
    </source>
</evidence>
<accession>A0AAV2TQ25</accession>
<evidence type="ECO:0000256" key="2">
    <source>
        <dbReference type="SAM" id="Phobius"/>
    </source>
</evidence>
<dbReference type="GO" id="GO:0071526">
    <property type="term" value="P:semaphorin-plexin signaling pathway"/>
    <property type="evidence" value="ECO:0007669"/>
    <property type="project" value="TreeGrafter"/>
</dbReference>
<feature type="signal peptide" evidence="3">
    <location>
        <begin position="1"/>
        <end position="23"/>
    </location>
</feature>
<protein>
    <recommendedName>
        <fullName evidence="6">Sema domain-containing protein</fullName>
    </recommendedName>
</protein>
<evidence type="ECO:0000313" key="4">
    <source>
        <dbReference type="EMBL" id="CAL5138483.1"/>
    </source>
</evidence>
<feature type="compositionally biased region" description="Polar residues" evidence="1">
    <location>
        <begin position="528"/>
        <end position="543"/>
    </location>
</feature>
<dbReference type="Proteomes" id="UP001497525">
    <property type="component" value="Unassembled WGS sequence"/>
</dbReference>
<dbReference type="InterPro" id="IPR036352">
    <property type="entry name" value="Semap_dom_sf"/>
</dbReference>
<sequence>MHEICCHLLTIMLISYLPSQATSAYISFDWMPVERYDFSASSINISRLLFTEGSSIFFSLGNSILVTNPDESTPPRVLATWFTTDSHLIITSCLRLVHPSTGLKNKNIYLVCASTALNGSDPLEDSRLLFDGMLCSFWFRPHDTSEQWIRMPSGSQLWSAAFTTSLESGAIFASRLMLSPASITNIDSLGRGAVAGYTGKHLYNDYQGQWLKPWISRFSVSPHKPNLVNDPVVVPPKVTSSGWLSNSDSDLWFNGPVKFHNIFATGGKYFYIVFTEEDITRRSSSSDYVYPAPKRSVTRVARVCSNDPGQGEAGAYLTTSGVFSTFRKTRLMCRLSSKTAWHQPFPHEEANHSPSSINRGEQNGGGGTDELLDDRSKYLEFTRALAVSDVIATTDAKDHVFYALMATDESVSGIMAICAFNLRAVNIAIDAEQLVTWHSPGITLRRLFHHLWRKKAIQFDLLGAEDELYSIPINGPFLGLVRPNLMTEAISKASKTCPSSVLPEYYGRFATLHPLVASTVLAIVPASPGQTSENGSEKVNPQHTNERPKPMDDSHMMLGQAIGSFTLPPVGRHSEREQPTCMTVDWSTNDVSDIMYVGTDKGSVLTINTGLNLRLKSFDSFYVSRTTKLIGSHFVQDRKFANPGGPMGCLGEVQFQPPVFLRRYNISGSSPVQNIFGTLVNPDESSSNSSKLKTTGRKFQLTVITKYELITFTPEPFDCEHSSSYNNQIQDHQYPVGCAGKSRRKNAVLAQTGHSLGIAGRKQITDLALLILIGSVILSLPLMVFLGYVIGKRSRRTVEQYRKVSSTENLFDHTPNHYCLSESVSRSVNVDNLPKILLAPNSPEHGFATVPVNENNDLRINSVRDKSFGLRTPIELMQDPRHQTPMIRGTLQYRIAEGEFVPHTAKCPLSNTRTTQPTCPAQQPDQILTCYSMAVPVSNIFIEESSEGFV</sequence>
<keyword evidence="2" id="KW-0472">Membrane</keyword>
<gene>
    <name evidence="4" type="ORF">CDAUBV1_LOCUS13316</name>
</gene>
<dbReference type="AlphaFoldDB" id="A0AAV2TQ25"/>
<dbReference type="PANTHER" id="PTHR11036">
    <property type="entry name" value="SEMAPHORIN"/>
    <property type="match status" value="1"/>
</dbReference>
<dbReference type="InterPro" id="IPR015943">
    <property type="entry name" value="WD40/YVTN_repeat-like_dom_sf"/>
</dbReference>
<feature type="region of interest" description="Disordered" evidence="1">
    <location>
        <begin position="344"/>
        <end position="369"/>
    </location>
</feature>
<dbReference type="GO" id="GO:0030215">
    <property type="term" value="F:semaphorin receptor binding"/>
    <property type="evidence" value="ECO:0007669"/>
    <property type="project" value="InterPro"/>
</dbReference>
<evidence type="ECO:0008006" key="6">
    <source>
        <dbReference type="Google" id="ProtNLM"/>
    </source>
</evidence>
<dbReference type="GO" id="GO:0005886">
    <property type="term" value="C:plasma membrane"/>
    <property type="evidence" value="ECO:0007669"/>
    <property type="project" value="TreeGrafter"/>
</dbReference>
<proteinExistence type="predicted"/>
<keyword evidence="2" id="KW-0812">Transmembrane</keyword>
<keyword evidence="2" id="KW-1133">Transmembrane helix</keyword>
<feature type="chain" id="PRO_5043797201" description="Sema domain-containing protein" evidence="3">
    <location>
        <begin position="24"/>
        <end position="950"/>
    </location>
</feature>
<dbReference type="GO" id="GO:0045499">
    <property type="term" value="F:chemorepellent activity"/>
    <property type="evidence" value="ECO:0007669"/>
    <property type="project" value="TreeGrafter"/>
</dbReference>
<dbReference type="SUPFAM" id="SSF101912">
    <property type="entry name" value="Sema domain"/>
    <property type="match status" value="1"/>
</dbReference>